<comment type="caution">
    <text evidence="5">The sequence shown here is derived from an EMBL/GenBank/DDBJ whole genome shotgun (WGS) entry which is preliminary data.</text>
</comment>
<dbReference type="Gene3D" id="2.40.420.20">
    <property type="match status" value="1"/>
</dbReference>
<dbReference type="Gene3D" id="1.10.287.470">
    <property type="entry name" value="Helix hairpin bin"/>
    <property type="match status" value="1"/>
</dbReference>
<dbReference type="EMBL" id="FMBM01000001">
    <property type="protein sequence ID" value="SCC78066.1"/>
    <property type="molecule type" value="Genomic_DNA"/>
</dbReference>
<sequence>MAIWKQLIAACAALAMAFASWAWLAPASFPAPLRPLAERAGLLPEADDQQEARGGAPGGGPPGRGGGGPQQVITASVGEEVSSRRVQSVGTAEALRSVSLFAPTAGLVTEMLFTTGDRVAEDQPLLRLDAREETIAVEKAGIALQQARDQLGRFERLSQNQAVSTVQVEEARARVASAEAELRGAELDLDRRTLRAPFDGYMGIPKVTIGDRVTATTEVANIDDRSEILIRYALPERFAAQAQPGARVEATSIAFGVERFEGVIAEIDSRIDPQVRTLTIRAAIDNSDDRLRPGLSFLVETVFEGALQTAVPLLSLQWDRDGSYLWRVVDDRAQRVDVEILERGETRALVNGDLTPGDRVVLEGVQRLRDGAPVTIAEHHEADPGRS</sequence>
<dbReference type="OrthoDB" id="9806939at2"/>
<dbReference type="AlphaFoldDB" id="A0A0P8A111"/>
<keyword evidence="8" id="KW-1185">Reference proteome</keyword>
<evidence type="ECO:0000256" key="2">
    <source>
        <dbReference type="SAM" id="MobiDB-lite"/>
    </source>
</evidence>
<gene>
    <name evidence="6" type="ORF">GA0071312_0063</name>
    <name evidence="5" type="ORF">HLUCCO17_08025</name>
</gene>
<dbReference type="GO" id="GO:1990281">
    <property type="term" value="C:efflux pump complex"/>
    <property type="evidence" value="ECO:0007669"/>
    <property type="project" value="TreeGrafter"/>
</dbReference>
<accession>A0A0P8A111</accession>
<dbReference type="STRING" id="1653334.GA0071312_0063"/>
<dbReference type="EMBL" id="LJSX01000010">
    <property type="protein sequence ID" value="KPQ11076.1"/>
    <property type="molecule type" value="Genomic_DNA"/>
</dbReference>
<name>A0A0P8A111_9HYPH</name>
<reference evidence="5 7" key="1">
    <citation type="submission" date="2015-09" db="EMBL/GenBank/DDBJ databases">
        <title>Identification and resolution of microdiversity through metagenomic sequencing of parallel consortia.</title>
        <authorList>
            <person name="Nelson W.C."/>
            <person name="Romine M.F."/>
            <person name="Lindemann S.R."/>
        </authorList>
    </citation>
    <scope>NUCLEOTIDE SEQUENCE [LARGE SCALE GENOMIC DNA]</scope>
    <source>
        <strain evidence="5">HL-109</strain>
    </source>
</reference>
<protein>
    <submittedName>
        <fullName evidence="5">Membrane-fusion protein</fullName>
    </submittedName>
    <submittedName>
        <fullName evidence="6">RND family efflux transporter, MFP subunit</fullName>
    </submittedName>
</protein>
<proteinExistence type="inferred from homology"/>
<dbReference type="PANTHER" id="PTHR30469:SF11">
    <property type="entry name" value="BLL4320 PROTEIN"/>
    <property type="match status" value="1"/>
</dbReference>
<evidence type="ECO:0000313" key="5">
    <source>
        <dbReference type="EMBL" id="KPQ11076.1"/>
    </source>
</evidence>
<evidence type="ECO:0000259" key="4">
    <source>
        <dbReference type="Pfam" id="PF25954"/>
    </source>
</evidence>
<evidence type="ECO:0000313" key="6">
    <source>
        <dbReference type="EMBL" id="SCC78066.1"/>
    </source>
</evidence>
<dbReference type="InterPro" id="IPR058792">
    <property type="entry name" value="Beta-barrel_RND_2"/>
</dbReference>
<feature type="chain" id="PRO_5006147594" evidence="3">
    <location>
        <begin position="25"/>
        <end position="387"/>
    </location>
</feature>
<reference evidence="6 8" key="2">
    <citation type="submission" date="2016-08" db="EMBL/GenBank/DDBJ databases">
        <authorList>
            <person name="Varghese N."/>
            <person name="Submissions Spin"/>
        </authorList>
    </citation>
    <scope>NUCLEOTIDE SEQUENCE [LARGE SCALE GENOMIC DNA]</scope>
    <source>
        <strain evidence="6 8">HL-109</strain>
    </source>
</reference>
<keyword evidence="3" id="KW-0732">Signal</keyword>
<evidence type="ECO:0000313" key="7">
    <source>
        <dbReference type="Proteomes" id="UP000050497"/>
    </source>
</evidence>
<feature type="compositionally biased region" description="Gly residues" evidence="2">
    <location>
        <begin position="55"/>
        <end position="69"/>
    </location>
</feature>
<dbReference type="GO" id="GO:0015562">
    <property type="term" value="F:efflux transmembrane transporter activity"/>
    <property type="evidence" value="ECO:0007669"/>
    <property type="project" value="TreeGrafter"/>
</dbReference>
<dbReference type="InterPro" id="IPR006143">
    <property type="entry name" value="RND_pump_MFP"/>
</dbReference>
<dbReference type="Pfam" id="PF25954">
    <property type="entry name" value="Beta-barrel_RND_2"/>
    <property type="match status" value="1"/>
</dbReference>
<dbReference type="Proteomes" id="UP000182800">
    <property type="component" value="Unassembled WGS sequence"/>
</dbReference>
<dbReference type="Gene3D" id="2.40.50.100">
    <property type="match status" value="1"/>
</dbReference>
<dbReference type="PANTHER" id="PTHR30469">
    <property type="entry name" value="MULTIDRUG RESISTANCE PROTEIN MDTA"/>
    <property type="match status" value="1"/>
</dbReference>
<feature type="domain" description="CusB-like beta-barrel" evidence="4">
    <location>
        <begin position="231"/>
        <end position="299"/>
    </location>
</feature>
<dbReference type="Gene3D" id="2.40.30.170">
    <property type="match status" value="1"/>
</dbReference>
<dbReference type="SUPFAM" id="SSF111369">
    <property type="entry name" value="HlyD-like secretion proteins"/>
    <property type="match status" value="1"/>
</dbReference>
<feature type="region of interest" description="Disordered" evidence="2">
    <location>
        <begin position="46"/>
        <end position="72"/>
    </location>
</feature>
<feature type="signal peptide" evidence="3">
    <location>
        <begin position="1"/>
        <end position="24"/>
    </location>
</feature>
<dbReference type="NCBIfam" id="TIGR01730">
    <property type="entry name" value="RND_mfp"/>
    <property type="match status" value="1"/>
</dbReference>
<evidence type="ECO:0000313" key="8">
    <source>
        <dbReference type="Proteomes" id="UP000182800"/>
    </source>
</evidence>
<dbReference type="Proteomes" id="UP000050497">
    <property type="component" value="Unassembled WGS sequence"/>
</dbReference>
<dbReference type="RefSeq" id="WP_074443152.1">
    <property type="nucleotide sequence ID" value="NZ_FMBM01000001.1"/>
</dbReference>
<evidence type="ECO:0000256" key="3">
    <source>
        <dbReference type="SAM" id="SignalP"/>
    </source>
</evidence>
<evidence type="ECO:0000256" key="1">
    <source>
        <dbReference type="ARBA" id="ARBA00009477"/>
    </source>
</evidence>
<comment type="similarity">
    <text evidence="1">Belongs to the membrane fusion protein (MFP) (TC 8.A.1) family.</text>
</comment>
<organism evidence="5 7">
    <name type="scientific">Saliniramus fredricksonii</name>
    <dbReference type="NCBI Taxonomy" id="1653334"/>
    <lineage>
        <taxon>Bacteria</taxon>
        <taxon>Pseudomonadati</taxon>
        <taxon>Pseudomonadota</taxon>
        <taxon>Alphaproteobacteria</taxon>
        <taxon>Hyphomicrobiales</taxon>
        <taxon>Salinarimonadaceae</taxon>
        <taxon>Saliniramus</taxon>
    </lineage>
</organism>